<name>A0AAN6M2Q5_9PLEO</name>
<gene>
    <name evidence="1" type="ORF">GRF29_44g1831354</name>
</gene>
<dbReference type="AlphaFoldDB" id="A0AAN6M2Q5"/>
<sequence>MIREYPMDVGKAGPSFRSSKGLFTYSVGQQLIASLLSTAAGASLNESMHLVHPKIDNTRFSYTGRSYGSGSSVGLTDYLIRNSLDAISYNYTERGYMANVTCIYNATSNFTLSPVSGSANAADGTLPDSVDGGEKLDYIGLDPKAIVAMGVAYSELSSRRFVAIAAGEYYAHLNNTQCELDFNPWLFAVTVDLKKLNILVEPKASTIDFDPKRNLTRTVARQFSLLSRDSTSLYDSMLGQALNASIAAYSITMGGSWPPLTQEQQTLGGLTNSVTAMADDMLVAYGAA</sequence>
<protein>
    <submittedName>
        <fullName evidence="1">Uncharacterized protein</fullName>
    </submittedName>
</protein>
<organism evidence="1 2">
    <name type="scientific">Pseudopithomyces chartarum</name>
    <dbReference type="NCBI Taxonomy" id="1892770"/>
    <lineage>
        <taxon>Eukaryota</taxon>
        <taxon>Fungi</taxon>
        <taxon>Dikarya</taxon>
        <taxon>Ascomycota</taxon>
        <taxon>Pezizomycotina</taxon>
        <taxon>Dothideomycetes</taxon>
        <taxon>Pleosporomycetidae</taxon>
        <taxon>Pleosporales</taxon>
        <taxon>Massarineae</taxon>
        <taxon>Didymosphaeriaceae</taxon>
        <taxon>Pseudopithomyces</taxon>
    </lineage>
</organism>
<dbReference type="EMBL" id="WVTA01000005">
    <property type="protein sequence ID" value="KAK3210149.1"/>
    <property type="molecule type" value="Genomic_DNA"/>
</dbReference>
<accession>A0AAN6M2Q5</accession>
<comment type="caution">
    <text evidence="1">The sequence shown here is derived from an EMBL/GenBank/DDBJ whole genome shotgun (WGS) entry which is preliminary data.</text>
</comment>
<keyword evidence="2" id="KW-1185">Reference proteome</keyword>
<reference evidence="1 2" key="1">
    <citation type="submission" date="2021-02" db="EMBL/GenBank/DDBJ databases">
        <title>Genome assembly of Pseudopithomyces chartarum.</title>
        <authorList>
            <person name="Jauregui R."/>
            <person name="Singh J."/>
            <person name="Voisey C."/>
        </authorList>
    </citation>
    <scope>NUCLEOTIDE SEQUENCE [LARGE SCALE GENOMIC DNA]</scope>
    <source>
        <strain evidence="1 2">AGR01</strain>
    </source>
</reference>
<evidence type="ECO:0000313" key="2">
    <source>
        <dbReference type="Proteomes" id="UP001280581"/>
    </source>
</evidence>
<evidence type="ECO:0000313" key="1">
    <source>
        <dbReference type="EMBL" id="KAK3210149.1"/>
    </source>
</evidence>
<proteinExistence type="predicted"/>
<dbReference type="Proteomes" id="UP001280581">
    <property type="component" value="Unassembled WGS sequence"/>
</dbReference>